<evidence type="ECO:0000313" key="2">
    <source>
        <dbReference type="EMBL" id="CAB4241497.1"/>
    </source>
</evidence>
<accession>A0A6J5TC05</accession>
<reference evidence="2" key="1">
    <citation type="submission" date="2020-05" db="EMBL/GenBank/DDBJ databases">
        <authorList>
            <person name="Chiriac C."/>
            <person name="Salcher M."/>
            <person name="Ghai R."/>
            <person name="Kavagutti S V."/>
        </authorList>
    </citation>
    <scope>NUCLEOTIDE SEQUENCE</scope>
</reference>
<organism evidence="2">
    <name type="scientific">uncultured Caudovirales phage</name>
    <dbReference type="NCBI Taxonomy" id="2100421"/>
    <lineage>
        <taxon>Viruses</taxon>
        <taxon>Duplodnaviria</taxon>
        <taxon>Heunggongvirae</taxon>
        <taxon>Uroviricota</taxon>
        <taxon>Caudoviricetes</taxon>
        <taxon>Peduoviridae</taxon>
        <taxon>Maltschvirus</taxon>
        <taxon>Maltschvirus maltsch</taxon>
    </lineage>
</organism>
<proteinExistence type="predicted"/>
<gene>
    <name evidence="2" type="ORF">UFOVP71_35</name>
</gene>
<name>A0A6J5TC05_9CAUD</name>
<feature type="region of interest" description="Disordered" evidence="1">
    <location>
        <begin position="335"/>
        <end position="367"/>
    </location>
</feature>
<dbReference type="EMBL" id="LR797824">
    <property type="protein sequence ID" value="CAB4241497.1"/>
    <property type="molecule type" value="Genomic_DNA"/>
</dbReference>
<evidence type="ECO:0000256" key="1">
    <source>
        <dbReference type="SAM" id="MobiDB-lite"/>
    </source>
</evidence>
<sequence length="367" mass="40784">MPRISLWKNAKTNDFYYQDRIIRDMVDASGTTMLVHKYLGPAAVEDGSDPAKPNLAAKTEITELDIQDVLFLENRDRVYDTTLYELRGTYNVNDQDFDLSQFGLFLNADTLFITFHTNEMVNRLGRKLMPGDVIELPHLNDDLLLDATAKSINKFYVVQDASRAAEGFGPTWWPHLWRIKVAPMNDAQEYRGILGDPEDEDSLKNALSTYNQEIQISNAIIESAAVMTPGAGYTNPVANQAIVAPVIKGFDGSGVHDFTVNTVANAAANGDTTGVARGLSFPDRPTQGELFARADFTPERLFVYRGNRWHRVMDNLSQQGWSTATMNAGTYINNENVTSTNSKGTSTTSVPERQPLSKVFTKPKADN</sequence>
<feature type="compositionally biased region" description="Low complexity" evidence="1">
    <location>
        <begin position="338"/>
        <end position="349"/>
    </location>
</feature>
<protein>
    <submittedName>
        <fullName evidence="2">Uncharacterized protein</fullName>
    </submittedName>
</protein>